<dbReference type="AlphaFoldDB" id="V4ARS3"/>
<dbReference type="RefSeq" id="XP_009052932.1">
    <property type="nucleotide sequence ID" value="XM_009054684.1"/>
</dbReference>
<accession>V4ARS3</accession>
<feature type="compositionally biased region" description="Basic and acidic residues" evidence="2">
    <location>
        <begin position="1"/>
        <end position="22"/>
    </location>
</feature>
<evidence type="ECO:0000256" key="1">
    <source>
        <dbReference type="ARBA" id="ARBA00006695"/>
    </source>
</evidence>
<gene>
    <name evidence="3" type="ORF">LOTGIDRAFT_143990</name>
</gene>
<name>V4ARS3_LOTGI</name>
<dbReference type="OMA" id="KTEYKHF"/>
<dbReference type="PANTHER" id="PTHR16196:SF0">
    <property type="entry name" value="PRE-MRNA-SPLICING FACTOR CWC25 HOMOLOG"/>
    <property type="match status" value="1"/>
</dbReference>
<evidence type="ECO:0000313" key="4">
    <source>
        <dbReference type="Proteomes" id="UP000030746"/>
    </source>
</evidence>
<dbReference type="PANTHER" id="PTHR16196">
    <property type="entry name" value="CELL CYCLE CONTROL PROTEIN CWF25"/>
    <property type="match status" value="1"/>
</dbReference>
<organism evidence="3 4">
    <name type="scientific">Lottia gigantea</name>
    <name type="common">Giant owl limpet</name>
    <dbReference type="NCBI Taxonomy" id="225164"/>
    <lineage>
        <taxon>Eukaryota</taxon>
        <taxon>Metazoa</taxon>
        <taxon>Spiralia</taxon>
        <taxon>Lophotrochozoa</taxon>
        <taxon>Mollusca</taxon>
        <taxon>Gastropoda</taxon>
        <taxon>Patellogastropoda</taxon>
        <taxon>Lottioidea</taxon>
        <taxon>Lottiidae</taxon>
        <taxon>Lottia</taxon>
    </lineage>
</organism>
<feature type="compositionally biased region" description="Basic and acidic residues" evidence="2">
    <location>
        <begin position="43"/>
        <end position="57"/>
    </location>
</feature>
<comment type="similarity">
    <text evidence="1">Belongs to the CWC25 family.</text>
</comment>
<dbReference type="Proteomes" id="UP000030746">
    <property type="component" value="Unassembled WGS sequence"/>
</dbReference>
<dbReference type="GO" id="GO:0000398">
    <property type="term" value="P:mRNA splicing, via spliceosome"/>
    <property type="evidence" value="ECO:0007669"/>
    <property type="project" value="TreeGrafter"/>
</dbReference>
<evidence type="ECO:0000256" key="2">
    <source>
        <dbReference type="SAM" id="MobiDB-lite"/>
    </source>
</evidence>
<evidence type="ECO:0000313" key="3">
    <source>
        <dbReference type="EMBL" id="ESO96386.1"/>
    </source>
</evidence>
<dbReference type="KEGG" id="lgi:LOTGIDRAFT_143990"/>
<dbReference type="GeneID" id="20234772"/>
<dbReference type="STRING" id="225164.V4ARS3"/>
<dbReference type="HOGENOM" id="CLU_192439_0_0_1"/>
<dbReference type="OrthoDB" id="21123at2759"/>
<keyword evidence="4" id="KW-1185">Reference proteome</keyword>
<dbReference type="EMBL" id="KB201460">
    <property type="protein sequence ID" value="ESO96386.1"/>
    <property type="molecule type" value="Genomic_DNA"/>
</dbReference>
<sequence length="77" mass="9422">MMENAKWRNEQRKKNVTRYREEEDKEQEEIINDHKSSFVNDMMSEHASKSSLEDRLNRNKHNIQRTQSALDKNFLRK</sequence>
<feature type="region of interest" description="Disordered" evidence="2">
    <location>
        <begin position="1"/>
        <end position="77"/>
    </location>
</feature>
<proteinExistence type="inferred from homology"/>
<protein>
    <submittedName>
        <fullName evidence="3">Uncharacterized protein</fullName>
    </submittedName>
</protein>
<dbReference type="GO" id="GO:0005684">
    <property type="term" value="C:U2-type spliceosomal complex"/>
    <property type="evidence" value="ECO:0007669"/>
    <property type="project" value="TreeGrafter"/>
</dbReference>
<dbReference type="InterPro" id="IPR051376">
    <property type="entry name" value="CWC25_splicing_factor"/>
</dbReference>
<reference evidence="3 4" key="1">
    <citation type="journal article" date="2013" name="Nature">
        <title>Insights into bilaterian evolution from three spiralian genomes.</title>
        <authorList>
            <person name="Simakov O."/>
            <person name="Marletaz F."/>
            <person name="Cho S.J."/>
            <person name="Edsinger-Gonzales E."/>
            <person name="Havlak P."/>
            <person name="Hellsten U."/>
            <person name="Kuo D.H."/>
            <person name="Larsson T."/>
            <person name="Lv J."/>
            <person name="Arendt D."/>
            <person name="Savage R."/>
            <person name="Osoegawa K."/>
            <person name="de Jong P."/>
            <person name="Grimwood J."/>
            <person name="Chapman J.A."/>
            <person name="Shapiro H."/>
            <person name="Aerts A."/>
            <person name="Otillar R.P."/>
            <person name="Terry A.Y."/>
            <person name="Boore J.L."/>
            <person name="Grigoriev I.V."/>
            <person name="Lindberg D.R."/>
            <person name="Seaver E.C."/>
            <person name="Weisblat D.A."/>
            <person name="Putnam N.H."/>
            <person name="Rokhsar D.S."/>
        </authorList>
    </citation>
    <scope>NUCLEOTIDE SEQUENCE [LARGE SCALE GENOMIC DNA]</scope>
</reference>
<dbReference type="CTD" id="20234772"/>